<keyword evidence="6" id="KW-1185">Reference proteome</keyword>
<feature type="domain" description="PDZ" evidence="4">
    <location>
        <begin position="833"/>
        <end position="918"/>
    </location>
</feature>
<dbReference type="InterPro" id="IPR002110">
    <property type="entry name" value="Ankyrin_rpt"/>
</dbReference>
<dbReference type="SMART" id="SM00228">
    <property type="entry name" value="PDZ"/>
    <property type="match status" value="4"/>
</dbReference>
<feature type="compositionally biased region" description="Polar residues" evidence="3">
    <location>
        <begin position="750"/>
        <end position="767"/>
    </location>
</feature>
<reference evidence="5 6" key="1">
    <citation type="submission" date="2012-04" db="EMBL/GenBank/DDBJ databases">
        <title>The Genome Sequence of Saprolegnia declina VS20.</title>
        <authorList>
            <consortium name="The Broad Institute Genome Sequencing Platform"/>
            <person name="Russ C."/>
            <person name="Nusbaum C."/>
            <person name="Tyler B."/>
            <person name="van West P."/>
            <person name="Dieguez-Uribeondo J."/>
            <person name="de Bruijn I."/>
            <person name="Tripathy S."/>
            <person name="Jiang R."/>
            <person name="Young S.K."/>
            <person name="Zeng Q."/>
            <person name="Gargeya S."/>
            <person name="Fitzgerald M."/>
            <person name="Haas B."/>
            <person name="Abouelleil A."/>
            <person name="Alvarado L."/>
            <person name="Arachchi H.M."/>
            <person name="Berlin A."/>
            <person name="Chapman S.B."/>
            <person name="Goldberg J."/>
            <person name="Griggs A."/>
            <person name="Gujja S."/>
            <person name="Hansen M."/>
            <person name="Howarth C."/>
            <person name="Imamovic A."/>
            <person name="Larimer J."/>
            <person name="McCowen C."/>
            <person name="Montmayeur A."/>
            <person name="Murphy C."/>
            <person name="Neiman D."/>
            <person name="Pearson M."/>
            <person name="Priest M."/>
            <person name="Roberts A."/>
            <person name="Saif S."/>
            <person name="Shea T."/>
            <person name="Sisk P."/>
            <person name="Sykes S."/>
            <person name="Wortman J."/>
            <person name="Nusbaum C."/>
            <person name="Birren B."/>
        </authorList>
    </citation>
    <scope>NUCLEOTIDE SEQUENCE [LARGE SCALE GENOMIC DNA]</scope>
    <source>
        <strain evidence="5 6">VS20</strain>
    </source>
</reference>
<dbReference type="RefSeq" id="XP_008618579.1">
    <property type="nucleotide sequence ID" value="XM_008620357.1"/>
</dbReference>
<dbReference type="GO" id="GO:0070682">
    <property type="term" value="P:proteasome regulatory particle assembly"/>
    <property type="evidence" value="ECO:0007669"/>
    <property type="project" value="InterPro"/>
</dbReference>
<evidence type="ECO:0000313" key="5">
    <source>
        <dbReference type="EMBL" id="EQC27966.1"/>
    </source>
</evidence>
<dbReference type="OrthoDB" id="72325at2759"/>
<accession>T0Q0E8</accession>
<dbReference type="InterPro" id="IPR036034">
    <property type="entry name" value="PDZ_sf"/>
</dbReference>
<feature type="domain" description="PDZ" evidence="4">
    <location>
        <begin position="1477"/>
        <end position="1545"/>
    </location>
</feature>
<gene>
    <name evidence="5" type="ORF">SDRG_14242</name>
</gene>
<proteinExistence type="predicted"/>
<feature type="compositionally biased region" description="Polar residues" evidence="3">
    <location>
        <begin position="780"/>
        <end position="794"/>
    </location>
</feature>
<dbReference type="InterPro" id="IPR001478">
    <property type="entry name" value="PDZ"/>
</dbReference>
<protein>
    <recommendedName>
        <fullName evidence="4">PDZ domain-containing protein</fullName>
    </recommendedName>
</protein>
<dbReference type="PANTHER" id="PTHR12651">
    <property type="entry name" value="26S PROTEASOME NON-ATPASE REGULATORY SUBUNIT 9"/>
    <property type="match status" value="1"/>
</dbReference>
<dbReference type="SUPFAM" id="SSF48403">
    <property type="entry name" value="Ankyrin repeat"/>
    <property type="match status" value="1"/>
</dbReference>
<dbReference type="SUPFAM" id="SSF50156">
    <property type="entry name" value="PDZ domain-like"/>
    <property type="match status" value="2"/>
</dbReference>
<organism evidence="5 6">
    <name type="scientific">Saprolegnia diclina (strain VS20)</name>
    <dbReference type="NCBI Taxonomy" id="1156394"/>
    <lineage>
        <taxon>Eukaryota</taxon>
        <taxon>Sar</taxon>
        <taxon>Stramenopiles</taxon>
        <taxon>Oomycota</taxon>
        <taxon>Saprolegniomycetes</taxon>
        <taxon>Saprolegniales</taxon>
        <taxon>Saprolegniaceae</taxon>
        <taxon>Saprolegnia</taxon>
    </lineage>
</organism>
<dbReference type="GO" id="GO:0005634">
    <property type="term" value="C:nucleus"/>
    <property type="evidence" value="ECO:0007669"/>
    <property type="project" value="TreeGrafter"/>
</dbReference>
<feature type="repeat" description="ANK" evidence="1">
    <location>
        <begin position="1674"/>
        <end position="1706"/>
    </location>
</feature>
<evidence type="ECO:0000256" key="2">
    <source>
        <dbReference type="SAM" id="Coils"/>
    </source>
</evidence>
<name>T0Q0E8_SAPDV</name>
<feature type="compositionally biased region" description="Basic and acidic residues" evidence="3">
    <location>
        <begin position="522"/>
        <end position="531"/>
    </location>
</feature>
<evidence type="ECO:0000313" key="6">
    <source>
        <dbReference type="Proteomes" id="UP000030762"/>
    </source>
</evidence>
<feature type="repeat" description="ANK" evidence="1">
    <location>
        <begin position="1771"/>
        <end position="1803"/>
    </location>
</feature>
<sequence>MSKQRVMPAPAPAAEPRLKMPVDRFAMMRQVNKEANTSAFDTVSATQNHRERKEQETKRRAEATLMEKEDYTFTQEGVDRLKRREARLLMEAEEKRTRQILAAEAAARYAAAEKERKRIEAEERQRLLEVHRAQMEAQKAAEAADLARKLAEREARLKKMKEDADRKVREEYQKKEEAKRAEINHVRQLQQQQTERELMEAEEEAERDRLLKVAEQAAIQERIRAEEMKWKAWEEAEALKEAEALAARRALLAAQYEEDKARRMDLHRLRKEKESRLKKMAEPVVETSVAPVADPAHKGIPKAGSFVVKPAAEKLEWRDVSALSKDQLRDELTNCAQLKKSLKQDIVAWCDAFLAKMHRPPSLEEKQEIQPLYKRYSEVESHFRAVKARLDGDAKLVSVSEAPPVKSSSSTKLPPTNDAPSMQVILTNRKRDVKKAIQDWTSAFQATHGHLPSVQEKREILSLYEDYAKIDAQLKNLKYTVVSVEVPTPHKKPPKAGALDMNAIKEMAAKQATAKASPIKKHLPETAKLESDDNQPGADMEETKAPANTSEVPEVLEPTASEPVEEPYPNPSRVLECEANAAETDESPTAELPAPYRGTEDPAQDSQVPLTSSAPDVHCEPTLTQDVVSEAVNAAKDSTEAVPSTSASLVVEAQPSLDASLLANTTSAPSPDAVGPTAQGDAMSALATDEPAAQTDTTLDRASEPPADAPPTDIRKATESAVLGPSDVQALQPASIESTELHVEPPRLTEPSTMSTPRAQVASNNEASPVDLMTEGSDLSVDSTTESSALSVDNQVPPPQVEAHTLPEWLALELSVLDALDDAPSDAESTLEARLDTVVAGIQAQTEAAPAFLRVESVEAASPAAAANVLPNDLIVRFGSVLRDASQPTSTLIRDVVALVNARAATARALGISVRRGDATAHLVLRPQKWAGAGLLGCVLQPYEASKVPSPPKPRPLSAAPVAPPEDAFDPAPLMRLMTQSMDAMDFQKAVDHEMQLYDAQDALSQWLQAHPSTTDDLASIGAQLEAVRANAAKVLHDHLRDAGVIPYLRVDTVEAESPAAASGLLPGDLVVRFGGVVSVDGTKTPASSLIQHIVALVNARRNHCLSVSVERSTENDLVHLSIRPQTWAGAGALGCVLHPHERPALSILTEPEPPSWPTNAFAYIEAMAAAPSPASIAGLLETDCIIGFDGLDGGATLQEALTTFNRLTDFPLTLYLSRYCPIETGSPGYVEFAVVLNSWDGILSIQPLVAIEAADDPSSLPDSTLPSVPFARVLRVYPESPADTGGLMAGDYVHVISDVMYPSPEAVSDWIGHQFSTQSSVALQITRCLDADDRYTEIQLRILPERWCAPQLHLGAHDRRMLELFGWTLEFLKEPVYPPFLVVESVVPASPAALGGVCAGDLVGKFGSLLKASLGGPSSVAEMVHLYLGPETKQLEGHKLTPLPMQVHRYDAATCLVTRVNLFLPPPKPGFYTGDGVWGCCLQLWAPEALEPLLVVTTGSLCCGLQEGDLLLDVQGVRAPSSLDALAAAMASASSLTLVVQRWDPSQYLYIYFPLVLAVRTRCDASTDSEIDVGGVGCITYASYWQRYEAANPSALPCKSCWEATFATVAHGAAYCGHLDCLTYLSQYFDVFCLDPLGRTPLFYAAYANQVDCVLLLLSIDVDGTLREATDANGDTILHAATSGGALAAMQLLLQHGLSTERVNNLGLRPVHIAPTMEALQVLADGQADLVALDTSGRLALAYACMAGDEACVAYLVAEGPELIDYADTDGNTPLHFAVLSGSLPVVQALLTASPNYILRPNKDGKSALDHAVENELPSIAAFLEATCMVLDEMGAALSE</sequence>
<dbReference type="InParanoid" id="T0Q0E8"/>
<dbReference type="STRING" id="1156394.T0Q0E8"/>
<dbReference type="EMBL" id="JH767200">
    <property type="protein sequence ID" value="EQC27966.1"/>
    <property type="molecule type" value="Genomic_DNA"/>
</dbReference>
<dbReference type="PROSITE" id="PS50088">
    <property type="entry name" value="ANK_REPEAT"/>
    <property type="match status" value="2"/>
</dbReference>
<feature type="compositionally biased region" description="Polar residues" evidence="3">
    <location>
        <begin position="604"/>
        <end position="614"/>
    </location>
</feature>
<dbReference type="SMART" id="SM00248">
    <property type="entry name" value="ANK"/>
    <property type="match status" value="6"/>
</dbReference>
<evidence type="ECO:0000259" key="4">
    <source>
        <dbReference type="SMART" id="SM00228"/>
    </source>
</evidence>
<feature type="coiled-coil region" evidence="2">
    <location>
        <begin position="78"/>
        <end position="211"/>
    </location>
</feature>
<evidence type="ECO:0000256" key="1">
    <source>
        <dbReference type="PROSITE-ProRule" id="PRU00023"/>
    </source>
</evidence>
<dbReference type="PANTHER" id="PTHR12651:SF1">
    <property type="entry name" value="26S PROTEASOME NON-ATPASE REGULATORY SUBUNIT 9"/>
    <property type="match status" value="1"/>
</dbReference>
<dbReference type="PROSITE" id="PS50297">
    <property type="entry name" value="ANK_REP_REGION"/>
    <property type="match status" value="2"/>
</dbReference>
<dbReference type="Proteomes" id="UP000030762">
    <property type="component" value="Unassembled WGS sequence"/>
</dbReference>
<dbReference type="VEuPathDB" id="FungiDB:SDRG_14242"/>
<dbReference type="Pfam" id="PF12796">
    <property type="entry name" value="Ank_2"/>
    <property type="match status" value="2"/>
</dbReference>
<evidence type="ECO:0000256" key="3">
    <source>
        <dbReference type="SAM" id="MobiDB-lite"/>
    </source>
</evidence>
<dbReference type="GeneID" id="19954969"/>
<feature type="region of interest" description="Disordered" evidence="3">
    <location>
        <begin position="400"/>
        <end position="420"/>
    </location>
</feature>
<dbReference type="InterPro" id="IPR035269">
    <property type="entry name" value="PSMD9"/>
</dbReference>
<feature type="domain" description="PDZ" evidence="4">
    <location>
        <begin position="1132"/>
        <end position="1221"/>
    </location>
</feature>
<feature type="region of interest" description="Disordered" evidence="3">
    <location>
        <begin position="36"/>
        <end position="59"/>
    </location>
</feature>
<dbReference type="Gene3D" id="1.25.40.20">
    <property type="entry name" value="Ankyrin repeat-containing domain"/>
    <property type="match status" value="2"/>
</dbReference>
<feature type="compositionally biased region" description="Polar residues" evidence="3">
    <location>
        <begin position="406"/>
        <end position="420"/>
    </location>
</feature>
<dbReference type="GO" id="GO:0005737">
    <property type="term" value="C:cytoplasm"/>
    <property type="evidence" value="ECO:0007669"/>
    <property type="project" value="TreeGrafter"/>
</dbReference>
<dbReference type="InterPro" id="IPR036770">
    <property type="entry name" value="Ankyrin_rpt-contain_sf"/>
</dbReference>
<feature type="domain" description="PDZ" evidence="4">
    <location>
        <begin position="1019"/>
        <end position="1103"/>
    </location>
</feature>
<feature type="compositionally biased region" description="Basic and acidic residues" evidence="3">
    <location>
        <begin position="48"/>
        <end position="59"/>
    </location>
</feature>
<feature type="region of interest" description="Disordered" evidence="3">
    <location>
        <begin position="512"/>
        <end position="621"/>
    </location>
</feature>
<dbReference type="Gene3D" id="2.30.42.10">
    <property type="match status" value="3"/>
</dbReference>
<keyword evidence="2" id="KW-0175">Coiled coil</keyword>
<keyword evidence="1" id="KW-0040">ANK repeat</keyword>
<feature type="region of interest" description="Disordered" evidence="3">
    <location>
        <begin position="661"/>
        <end position="800"/>
    </location>
</feature>
<feature type="compositionally biased region" description="Polar residues" evidence="3">
    <location>
        <begin position="36"/>
        <end position="47"/>
    </location>
</feature>